<dbReference type="eggNOG" id="ENOG502SHJZ">
    <property type="taxonomic scope" value="Eukaryota"/>
</dbReference>
<dbReference type="AlphaFoldDB" id="A0A1X7U3K3"/>
<dbReference type="InParanoid" id="A0A1X7U3K3"/>
<sequence>MVGARSGTASLIQREEPRAILVHCYGHSLQLAVSDTVKKIKTMANALDTTNEISKLLKYSPKRDTFLKNETRTCSRYTRFLCVVSNLMDSPSQLSAGLDSEVKSRIIRVKHQMSTFEYFFGTLLGVLLLKHSDNLSKTLQHCFMSASEVTKKANELELSEPVLPRKRKRPVRYEDGQVEAYYPDTPKSQYKAVYFRSLDVIISCIKTRFDQPGYHILRQLESILLKAVNQESFTEELEAVSCFYNKVDKGHLETHLSTLSAFFHTPKWLLGRPLSMT</sequence>
<dbReference type="SUPFAM" id="SSF53098">
    <property type="entry name" value="Ribonuclease H-like"/>
    <property type="match status" value="1"/>
</dbReference>
<organism evidence="1">
    <name type="scientific">Amphimedon queenslandica</name>
    <name type="common">Sponge</name>
    <dbReference type="NCBI Taxonomy" id="400682"/>
    <lineage>
        <taxon>Eukaryota</taxon>
        <taxon>Metazoa</taxon>
        <taxon>Porifera</taxon>
        <taxon>Demospongiae</taxon>
        <taxon>Heteroscleromorpha</taxon>
        <taxon>Haplosclerida</taxon>
        <taxon>Niphatidae</taxon>
        <taxon>Amphimedon</taxon>
    </lineage>
</organism>
<dbReference type="EnsemblMetazoa" id="Aqu2.1.22036_001">
    <property type="protein sequence ID" value="Aqu2.1.22036_001"/>
    <property type="gene ID" value="Aqu2.1.22036"/>
</dbReference>
<proteinExistence type="predicted"/>
<evidence type="ECO:0000313" key="1">
    <source>
        <dbReference type="EnsemblMetazoa" id="Aqu2.1.22036_001"/>
    </source>
</evidence>
<reference evidence="1" key="1">
    <citation type="submission" date="2017-05" db="UniProtKB">
        <authorList>
            <consortium name="EnsemblMetazoa"/>
        </authorList>
    </citation>
    <scope>IDENTIFICATION</scope>
</reference>
<dbReference type="STRING" id="400682.A0A1X7U3K3"/>
<evidence type="ECO:0008006" key="2">
    <source>
        <dbReference type="Google" id="ProtNLM"/>
    </source>
</evidence>
<name>A0A1X7U3K3_AMPQE</name>
<dbReference type="InterPro" id="IPR012337">
    <property type="entry name" value="RNaseH-like_sf"/>
</dbReference>
<protein>
    <recommendedName>
        <fullName evidence="2">DUF4371 domain-containing protein</fullName>
    </recommendedName>
</protein>
<accession>A0A1X7U3K3</accession>
<dbReference type="OrthoDB" id="10059613at2759"/>